<evidence type="ECO:0000256" key="3">
    <source>
        <dbReference type="ARBA" id="ARBA00022989"/>
    </source>
</evidence>
<dbReference type="InterPro" id="IPR052649">
    <property type="entry name" value="NCE102-like"/>
</dbReference>
<dbReference type="InterPro" id="IPR008253">
    <property type="entry name" value="Marvel"/>
</dbReference>
<feature type="domain" description="MARVEL" evidence="6">
    <location>
        <begin position="8"/>
        <end position="148"/>
    </location>
</feature>
<reference evidence="7 8" key="1">
    <citation type="journal article" date="2018" name="Nat. Ecol. Evol.">
        <title>Pezizomycetes genomes reveal the molecular basis of ectomycorrhizal truffle lifestyle.</title>
        <authorList>
            <person name="Murat C."/>
            <person name="Payen T."/>
            <person name="Noel B."/>
            <person name="Kuo A."/>
            <person name="Morin E."/>
            <person name="Chen J."/>
            <person name="Kohler A."/>
            <person name="Krizsan K."/>
            <person name="Balestrini R."/>
            <person name="Da Silva C."/>
            <person name="Montanini B."/>
            <person name="Hainaut M."/>
            <person name="Levati E."/>
            <person name="Barry K.W."/>
            <person name="Belfiori B."/>
            <person name="Cichocki N."/>
            <person name="Clum A."/>
            <person name="Dockter R.B."/>
            <person name="Fauchery L."/>
            <person name="Guy J."/>
            <person name="Iotti M."/>
            <person name="Le Tacon F."/>
            <person name="Lindquist E.A."/>
            <person name="Lipzen A."/>
            <person name="Malagnac F."/>
            <person name="Mello A."/>
            <person name="Molinier V."/>
            <person name="Miyauchi S."/>
            <person name="Poulain J."/>
            <person name="Riccioni C."/>
            <person name="Rubini A."/>
            <person name="Sitrit Y."/>
            <person name="Splivallo R."/>
            <person name="Traeger S."/>
            <person name="Wang M."/>
            <person name="Zifcakova L."/>
            <person name="Wipf D."/>
            <person name="Zambonelli A."/>
            <person name="Paolocci F."/>
            <person name="Nowrousian M."/>
            <person name="Ottonello S."/>
            <person name="Baldrian P."/>
            <person name="Spatafora J.W."/>
            <person name="Henrissat B."/>
            <person name="Nagy L.G."/>
            <person name="Aury J.M."/>
            <person name="Wincker P."/>
            <person name="Grigoriev I.V."/>
            <person name="Bonfante P."/>
            <person name="Martin F.M."/>
        </authorList>
    </citation>
    <scope>NUCLEOTIDE SEQUENCE [LARGE SCALE GENOMIC DNA]</scope>
    <source>
        <strain evidence="7 8">CCBAS932</strain>
    </source>
</reference>
<feature type="transmembrane region" description="Helical" evidence="5">
    <location>
        <begin position="137"/>
        <end position="154"/>
    </location>
</feature>
<evidence type="ECO:0000313" key="8">
    <source>
        <dbReference type="Proteomes" id="UP000277580"/>
    </source>
</evidence>
<feature type="transmembrane region" description="Helical" evidence="5">
    <location>
        <begin position="73"/>
        <end position="95"/>
    </location>
</feature>
<dbReference type="GO" id="GO:0070941">
    <property type="term" value="P:eisosome assembly"/>
    <property type="evidence" value="ECO:0007669"/>
    <property type="project" value="TreeGrafter"/>
</dbReference>
<dbReference type="FunCoup" id="A0A3N4KSE3">
    <property type="interactions" value="86"/>
</dbReference>
<dbReference type="GO" id="GO:0032126">
    <property type="term" value="C:eisosome"/>
    <property type="evidence" value="ECO:0007669"/>
    <property type="project" value="TreeGrafter"/>
</dbReference>
<accession>A0A3N4KSE3</accession>
<dbReference type="GO" id="GO:0072659">
    <property type="term" value="P:protein localization to plasma membrane"/>
    <property type="evidence" value="ECO:0007669"/>
    <property type="project" value="TreeGrafter"/>
</dbReference>
<feature type="transmembrane region" description="Helical" evidence="5">
    <location>
        <begin position="43"/>
        <end position="61"/>
    </location>
</feature>
<gene>
    <name evidence="7" type="ORF">P167DRAFT_535134</name>
</gene>
<keyword evidence="2 5" id="KW-0812">Transmembrane</keyword>
<evidence type="ECO:0000256" key="2">
    <source>
        <dbReference type="ARBA" id="ARBA00022692"/>
    </source>
</evidence>
<dbReference type="Proteomes" id="UP000277580">
    <property type="component" value="Unassembled WGS sequence"/>
</dbReference>
<dbReference type="OrthoDB" id="5423111at2759"/>
<comment type="subcellular location">
    <subcellularLocation>
        <location evidence="1">Membrane</location>
        <topology evidence="1">Multi-pass membrane protein</topology>
    </subcellularLocation>
</comment>
<organism evidence="7 8">
    <name type="scientific">Morchella conica CCBAS932</name>
    <dbReference type="NCBI Taxonomy" id="1392247"/>
    <lineage>
        <taxon>Eukaryota</taxon>
        <taxon>Fungi</taxon>
        <taxon>Dikarya</taxon>
        <taxon>Ascomycota</taxon>
        <taxon>Pezizomycotina</taxon>
        <taxon>Pezizomycetes</taxon>
        <taxon>Pezizales</taxon>
        <taxon>Morchellaceae</taxon>
        <taxon>Morchella</taxon>
    </lineage>
</organism>
<keyword evidence="4 5" id="KW-0472">Membrane</keyword>
<dbReference type="Pfam" id="PF01284">
    <property type="entry name" value="MARVEL"/>
    <property type="match status" value="1"/>
</dbReference>
<name>A0A3N4KSE3_9PEZI</name>
<protein>
    <recommendedName>
        <fullName evidence="6">MARVEL domain-containing protein</fullName>
    </recommendedName>
</protein>
<evidence type="ECO:0000256" key="4">
    <source>
        <dbReference type="ARBA" id="ARBA00023136"/>
    </source>
</evidence>
<evidence type="ECO:0000313" key="7">
    <source>
        <dbReference type="EMBL" id="RPB13440.1"/>
    </source>
</evidence>
<dbReference type="EMBL" id="ML119123">
    <property type="protein sequence ID" value="RPB13440.1"/>
    <property type="molecule type" value="Genomic_DNA"/>
</dbReference>
<proteinExistence type="predicted"/>
<keyword evidence="3 5" id="KW-1133">Transmembrane helix</keyword>
<evidence type="ECO:0000256" key="5">
    <source>
        <dbReference type="SAM" id="Phobius"/>
    </source>
</evidence>
<keyword evidence="8" id="KW-1185">Reference proteome</keyword>
<dbReference type="GO" id="GO:0005886">
    <property type="term" value="C:plasma membrane"/>
    <property type="evidence" value="ECO:0007669"/>
    <property type="project" value="TreeGrafter"/>
</dbReference>
<sequence length="180" mass="19830">MPSAIKMIHIILRTLQFIFTVLVLALSGALIQQQMRGGTPTRVNYSIFVAAFAAVTHLYLFPATVVDRIASPLFMTILDALNTIFYLCAGIAMAAQLNGNSCSSFHFIHNNGITNGGGYVSQSRRCREANAMTAFEWFAFAAFLGSLLINLWNLKNQNHISRGRVNMKGVRPMSQTSQPV</sequence>
<dbReference type="PANTHER" id="PTHR28165">
    <property type="entry name" value="NON-CLASSICAL EXPORT PROTEIN 2-RELATED"/>
    <property type="match status" value="1"/>
</dbReference>
<dbReference type="PANTHER" id="PTHR28165:SF1">
    <property type="entry name" value="NON-CLASSICAL EXPORT PROTEIN 2-RELATED"/>
    <property type="match status" value="1"/>
</dbReference>
<feature type="transmembrane region" description="Helical" evidence="5">
    <location>
        <begin position="12"/>
        <end position="31"/>
    </location>
</feature>
<evidence type="ECO:0000259" key="6">
    <source>
        <dbReference type="Pfam" id="PF01284"/>
    </source>
</evidence>
<dbReference type="InParanoid" id="A0A3N4KSE3"/>
<evidence type="ECO:0000256" key="1">
    <source>
        <dbReference type="ARBA" id="ARBA00004141"/>
    </source>
</evidence>
<dbReference type="AlphaFoldDB" id="A0A3N4KSE3"/>